<dbReference type="AlphaFoldDB" id="A0AAD9JQD6"/>
<name>A0AAD9JQD6_9ANNE</name>
<dbReference type="Proteomes" id="UP001208570">
    <property type="component" value="Unassembled WGS sequence"/>
</dbReference>
<sequence length="309" mass="34990">MTSSINLNQLHNFTSRNITLPMMFCNQDVLDDLLTLKPDLSLNTSMICQTLCGSHLNETWTVLSSGLNLTNIMLEVGLEKLTEDIQLGFELSSMLTDWQKLDLVNFLGTLQTFLRDKIPERVSEDIITLVDNLRSILNSDHLEAFLDDTELIANGIRSLNIMNKMSFDIPMSSLIKEPSVLKNYMIDKLNISNDVTDSILSSSIFYKKLAELSNVDIEALVCSPEELTILLTFQPETNVSVISMELWRGDISMLGEVLCDHQTAFNVEDSYQLSDTRGSQDVRDKMTDYDKQQLAELPSKIMYQINLIV</sequence>
<evidence type="ECO:0000313" key="1">
    <source>
        <dbReference type="EMBL" id="KAK2156996.1"/>
    </source>
</evidence>
<keyword evidence="2" id="KW-1185">Reference proteome</keyword>
<protein>
    <submittedName>
        <fullName evidence="1">Uncharacterized protein</fullName>
    </submittedName>
</protein>
<comment type="caution">
    <text evidence="1">The sequence shown here is derived from an EMBL/GenBank/DDBJ whole genome shotgun (WGS) entry which is preliminary data.</text>
</comment>
<evidence type="ECO:0000313" key="2">
    <source>
        <dbReference type="Proteomes" id="UP001208570"/>
    </source>
</evidence>
<dbReference type="EMBL" id="JAODUP010000201">
    <property type="protein sequence ID" value="KAK2156996.1"/>
    <property type="molecule type" value="Genomic_DNA"/>
</dbReference>
<reference evidence="1" key="1">
    <citation type="journal article" date="2023" name="Mol. Biol. Evol.">
        <title>Third-Generation Sequencing Reveals the Adaptive Role of the Epigenome in Three Deep-Sea Polychaetes.</title>
        <authorList>
            <person name="Perez M."/>
            <person name="Aroh O."/>
            <person name="Sun Y."/>
            <person name="Lan Y."/>
            <person name="Juniper S.K."/>
            <person name="Young C.R."/>
            <person name="Angers B."/>
            <person name="Qian P.Y."/>
        </authorList>
    </citation>
    <scope>NUCLEOTIDE SEQUENCE</scope>
    <source>
        <strain evidence="1">P08H-3</strain>
    </source>
</reference>
<organism evidence="1 2">
    <name type="scientific">Paralvinella palmiformis</name>
    <dbReference type="NCBI Taxonomy" id="53620"/>
    <lineage>
        <taxon>Eukaryota</taxon>
        <taxon>Metazoa</taxon>
        <taxon>Spiralia</taxon>
        <taxon>Lophotrochozoa</taxon>
        <taxon>Annelida</taxon>
        <taxon>Polychaeta</taxon>
        <taxon>Sedentaria</taxon>
        <taxon>Canalipalpata</taxon>
        <taxon>Terebellida</taxon>
        <taxon>Terebelliformia</taxon>
        <taxon>Alvinellidae</taxon>
        <taxon>Paralvinella</taxon>
    </lineage>
</organism>
<accession>A0AAD9JQD6</accession>
<gene>
    <name evidence="1" type="ORF">LSH36_201g05038</name>
</gene>
<proteinExistence type="predicted"/>